<dbReference type="AlphaFoldDB" id="A0A2A6FR91"/>
<feature type="region of interest" description="Disordered" evidence="1">
    <location>
        <begin position="1"/>
        <end position="49"/>
    </location>
</feature>
<dbReference type="SUPFAM" id="SSF52540">
    <property type="entry name" value="P-loop containing nucleoside triphosphate hydrolases"/>
    <property type="match status" value="1"/>
</dbReference>
<accession>A0A2A6FR91</accession>
<reference evidence="3" key="1">
    <citation type="submission" date="2017-03" db="EMBL/GenBank/DDBJ databases">
        <authorList>
            <person name="Lund M.B."/>
        </authorList>
    </citation>
    <scope>NUCLEOTIDE SEQUENCE [LARGE SCALE GENOMIC DNA]</scope>
</reference>
<evidence type="ECO:0000313" key="3">
    <source>
        <dbReference type="Proteomes" id="UP000219994"/>
    </source>
</evidence>
<gene>
    <name evidence="2" type="ORF">B5766_07725</name>
</gene>
<dbReference type="InterPro" id="IPR027417">
    <property type="entry name" value="P-loop_NTPase"/>
</dbReference>
<evidence type="ECO:0000313" key="2">
    <source>
        <dbReference type="EMBL" id="PDQ35197.1"/>
    </source>
</evidence>
<organism evidence="2 3">
    <name type="scientific">Candidatus Lumbricidiphila eiseniae</name>
    <dbReference type="NCBI Taxonomy" id="1969409"/>
    <lineage>
        <taxon>Bacteria</taxon>
        <taxon>Bacillati</taxon>
        <taxon>Actinomycetota</taxon>
        <taxon>Actinomycetes</taxon>
        <taxon>Micrococcales</taxon>
        <taxon>Microbacteriaceae</taxon>
        <taxon>Candidatus Lumbricidiphila</taxon>
    </lineage>
</organism>
<sequence>MSSDQPVVSTVGLRPATETRAQRKARLDEEAHARRVVGSQKHSGALPGASIPKAGVKSVGSWRGIGGVFPPAHRASSVILQTAYPWLASSGTRIPGVVFGEDVFSRSPFGFDPWAAYAANKVRSFDIAVFGLKGTGKSEFSKVFANRLIAVGVRVAIPNDPKFEWRALADKVDGAVVVSVGPGSVERINLLDASPRRAGVSDRSHLQQTMQHRRSILRQVVQLLRADDTDSGLESVEHTALDLALEAAIFQTDTPTVRDVLHTLEFPDPDAARLVGNGGLNLFHTLRRLTSGDVAGMFDTYSTVAFNTEAPCVVVDTSGLRTASKEAQAITTLATSTWIKQAVLHEKVPRLLVHEEAAIAFLADVSSGGEALADKTVQEKLGRDSNISNMYLMHRLSDMDALGDEGSKLRAQALGLLQDTDTKIFFGQAKETVEPLQQFFGLNSVEALLTQNFMPGDALFRVGREEPVVVAITPTPEEHYTFKTDTVERSL</sequence>
<dbReference type="EMBL" id="NAEP01000039">
    <property type="protein sequence ID" value="PDQ35197.1"/>
    <property type="molecule type" value="Genomic_DNA"/>
</dbReference>
<comment type="caution">
    <text evidence="2">The sequence shown here is derived from an EMBL/GenBank/DDBJ whole genome shotgun (WGS) entry which is preliminary data.</text>
</comment>
<protein>
    <recommendedName>
        <fullName evidence="4">ATP-binding protein</fullName>
    </recommendedName>
</protein>
<dbReference type="Proteomes" id="UP000219994">
    <property type="component" value="Unassembled WGS sequence"/>
</dbReference>
<dbReference type="Gene3D" id="3.40.50.300">
    <property type="entry name" value="P-loop containing nucleotide triphosphate hydrolases"/>
    <property type="match status" value="2"/>
</dbReference>
<name>A0A2A6FR91_9MICO</name>
<proteinExistence type="predicted"/>
<evidence type="ECO:0008006" key="4">
    <source>
        <dbReference type="Google" id="ProtNLM"/>
    </source>
</evidence>
<evidence type="ECO:0000256" key="1">
    <source>
        <dbReference type="SAM" id="MobiDB-lite"/>
    </source>
</evidence>